<evidence type="ECO:0000256" key="8">
    <source>
        <dbReference type="ARBA" id="ARBA00048679"/>
    </source>
</evidence>
<dbReference type="PANTHER" id="PTHR47634:SF9">
    <property type="entry name" value="PROTEIN KINASE DOMAIN-CONTAINING PROTEIN-RELATED"/>
    <property type="match status" value="1"/>
</dbReference>
<dbReference type="InterPro" id="IPR011009">
    <property type="entry name" value="Kinase-like_dom_sf"/>
</dbReference>
<comment type="catalytic activity">
    <reaction evidence="8">
        <text>L-seryl-[protein] + ATP = O-phospho-L-seryl-[protein] + ADP + H(+)</text>
        <dbReference type="Rhea" id="RHEA:17989"/>
        <dbReference type="Rhea" id="RHEA-COMP:9863"/>
        <dbReference type="Rhea" id="RHEA-COMP:11604"/>
        <dbReference type="ChEBI" id="CHEBI:15378"/>
        <dbReference type="ChEBI" id="CHEBI:29999"/>
        <dbReference type="ChEBI" id="CHEBI:30616"/>
        <dbReference type="ChEBI" id="CHEBI:83421"/>
        <dbReference type="ChEBI" id="CHEBI:456216"/>
        <dbReference type="EC" id="2.7.11.1"/>
    </reaction>
</comment>
<sequence length="588" mass="67232">MLQQKSSMNPFSRNPFLPNDTTSPKEHPQLHRFDSFQQPSTISPPATSPLKVQESIPKPKFLNKSTRANTTQVIYVQQESSHDYRYGGYHSTKENELLGPMNQYVMIKKLGWGQYSTVWLVFNKFTSEYLALKIIRSDRVYSLAALDEVKLLQALKADVEHKEYLIEYKEAFWHKGPNGKHCCLVFELLGENLLQFVHVYQDKTPLGGLPLPLAKSLIKQVLLGVSQLHQRQLIHTDIKPENILITLTKQDRTELNRLLDTMTPSSESTTEINLFHELHMHTLNNTRIPLRFQSSNNNNNNCYQAAHHSLRGSVSSIGSTIYTAEEDEEEIAGSNYTSSSFPSTADSNSSCVVSCSETDSDYDSDEEENEEEEEDHQKTKHPQQTHTTTNTSSELLTAPLKIKIADLGNTTSTSKHHTSDIQTCQYRSPEVILQNQYGASVDIWSVGCMLWELITGERLFEPKGVIVERDQEHLEMIIAIVDVSSEDIQYLKQSERFPVALIDRLNVQKQKITELLRLRSTIDPLELQNIGDLISGMLQIQPKNRKTCVELLKESKWLREVLSKEELEVLKKYSHSKSTEFKGWCFEE</sequence>
<keyword evidence="3" id="KW-0808">Transferase</keyword>
<dbReference type="EMBL" id="JAEUBG010002471">
    <property type="protein sequence ID" value="KAH3684463.1"/>
    <property type="molecule type" value="Genomic_DNA"/>
</dbReference>
<feature type="compositionally biased region" description="Polar residues" evidence="10">
    <location>
        <begin position="1"/>
        <end position="12"/>
    </location>
</feature>
<dbReference type="InterPro" id="IPR017441">
    <property type="entry name" value="Protein_kinase_ATP_BS"/>
</dbReference>
<evidence type="ECO:0000256" key="5">
    <source>
        <dbReference type="ARBA" id="ARBA00022777"/>
    </source>
</evidence>
<evidence type="ECO:0000313" key="13">
    <source>
        <dbReference type="Proteomes" id="UP000774326"/>
    </source>
</evidence>
<feature type="compositionally biased region" description="Polar residues" evidence="10">
    <location>
        <begin position="334"/>
        <end position="355"/>
    </location>
</feature>
<dbReference type="Proteomes" id="UP000774326">
    <property type="component" value="Unassembled WGS sequence"/>
</dbReference>
<evidence type="ECO:0000256" key="7">
    <source>
        <dbReference type="ARBA" id="ARBA00047899"/>
    </source>
</evidence>
<dbReference type="GO" id="GO:0004674">
    <property type="term" value="F:protein serine/threonine kinase activity"/>
    <property type="evidence" value="ECO:0007669"/>
    <property type="project" value="UniProtKB-KW"/>
</dbReference>
<dbReference type="GO" id="GO:0005524">
    <property type="term" value="F:ATP binding"/>
    <property type="evidence" value="ECO:0007669"/>
    <property type="project" value="UniProtKB-UniRule"/>
</dbReference>
<evidence type="ECO:0000256" key="10">
    <source>
        <dbReference type="SAM" id="MobiDB-lite"/>
    </source>
</evidence>
<accession>A0A9P8Q597</accession>
<feature type="domain" description="Protein kinase" evidence="11">
    <location>
        <begin position="104"/>
        <end position="558"/>
    </location>
</feature>
<dbReference type="GO" id="GO:0000245">
    <property type="term" value="P:spliceosomal complex assembly"/>
    <property type="evidence" value="ECO:0007669"/>
    <property type="project" value="TreeGrafter"/>
</dbReference>
<reference evidence="12" key="1">
    <citation type="journal article" date="2021" name="Open Biol.">
        <title>Shared evolutionary footprints suggest mitochondrial oxidative damage underlies multiple complex I losses in fungi.</title>
        <authorList>
            <person name="Schikora-Tamarit M.A."/>
            <person name="Marcet-Houben M."/>
            <person name="Nosek J."/>
            <person name="Gabaldon T."/>
        </authorList>
    </citation>
    <scope>NUCLEOTIDE SEQUENCE</scope>
    <source>
        <strain evidence="12">CBS2887</strain>
    </source>
</reference>
<feature type="region of interest" description="Disordered" evidence="10">
    <location>
        <begin position="333"/>
        <end position="393"/>
    </location>
</feature>
<feature type="compositionally biased region" description="Acidic residues" evidence="10">
    <location>
        <begin position="358"/>
        <end position="374"/>
    </location>
</feature>
<feature type="compositionally biased region" description="Polar residues" evidence="10">
    <location>
        <begin position="35"/>
        <end position="45"/>
    </location>
</feature>
<evidence type="ECO:0000256" key="6">
    <source>
        <dbReference type="ARBA" id="ARBA00022840"/>
    </source>
</evidence>
<proteinExistence type="predicted"/>
<comment type="caution">
    <text evidence="12">The sequence shown here is derived from an EMBL/GenBank/DDBJ whole genome shotgun (WGS) entry which is preliminary data.</text>
</comment>
<feature type="compositionally biased region" description="Basic and acidic residues" evidence="10">
    <location>
        <begin position="23"/>
        <end position="34"/>
    </location>
</feature>
<keyword evidence="13" id="KW-1185">Reference proteome</keyword>
<dbReference type="GO" id="GO:0005634">
    <property type="term" value="C:nucleus"/>
    <property type="evidence" value="ECO:0007669"/>
    <property type="project" value="TreeGrafter"/>
</dbReference>
<dbReference type="Gene3D" id="1.10.510.10">
    <property type="entry name" value="Transferase(Phosphotransferase) domain 1"/>
    <property type="match status" value="2"/>
</dbReference>
<reference evidence="12" key="2">
    <citation type="submission" date="2021-01" db="EMBL/GenBank/DDBJ databases">
        <authorList>
            <person name="Schikora-Tamarit M.A."/>
        </authorList>
    </citation>
    <scope>NUCLEOTIDE SEQUENCE</scope>
    <source>
        <strain evidence="12">CBS2887</strain>
    </source>
</reference>
<evidence type="ECO:0000256" key="3">
    <source>
        <dbReference type="ARBA" id="ARBA00022679"/>
    </source>
</evidence>
<dbReference type="PROSITE" id="PS00107">
    <property type="entry name" value="PROTEIN_KINASE_ATP"/>
    <property type="match status" value="1"/>
</dbReference>
<keyword evidence="6 9" id="KW-0067">ATP-binding</keyword>
<organism evidence="12 13">
    <name type="scientific">Wickerhamomyces pijperi</name>
    <name type="common">Yeast</name>
    <name type="synonym">Pichia pijperi</name>
    <dbReference type="NCBI Taxonomy" id="599730"/>
    <lineage>
        <taxon>Eukaryota</taxon>
        <taxon>Fungi</taxon>
        <taxon>Dikarya</taxon>
        <taxon>Ascomycota</taxon>
        <taxon>Saccharomycotina</taxon>
        <taxon>Saccharomycetes</taxon>
        <taxon>Phaffomycetales</taxon>
        <taxon>Wickerhamomycetaceae</taxon>
        <taxon>Wickerhamomyces</taxon>
    </lineage>
</organism>
<dbReference type="GO" id="GO:0050684">
    <property type="term" value="P:regulation of mRNA processing"/>
    <property type="evidence" value="ECO:0007669"/>
    <property type="project" value="TreeGrafter"/>
</dbReference>
<dbReference type="InterPro" id="IPR051334">
    <property type="entry name" value="SRPK"/>
</dbReference>
<evidence type="ECO:0000256" key="9">
    <source>
        <dbReference type="PROSITE-ProRule" id="PRU10141"/>
    </source>
</evidence>
<evidence type="ECO:0000256" key="4">
    <source>
        <dbReference type="ARBA" id="ARBA00022741"/>
    </source>
</evidence>
<evidence type="ECO:0000256" key="2">
    <source>
        <dbReference type="ARBA" id="ARBA00022527"/>
    </source>
</evidence>
<dbReference type="Pfam" id="PF00069">
    <property type="entry name" value="Pkinase"/>
    <property type="match status" value="2"/>
</dbReference>
<dbReference type="InterPro" id="IPR008271">
    <property type="entry name" value="Ser/Thr_kinase_AS"/>
</dbReference>
<evidence type="ECO:0000259" key="11">
    <source>
        <dbReference type="PROSITE" id="PS50011"/>
    </source>
</evidence>
<dbReference type="Gene3D" id="3.30.200.20">
    <property type="entry name" value="Phosphorylase Kinase, domain 1"/>
    <property type="match status" value="1"/>
</dbReference>
<dbReference type="PROSITE" id="PS00108">
    <property type="entry name" value="PROTEIN_KINASE_ST"/>
    <property type="match status" value="1"/>
</dbReference>
<dbReference type="OrthoDB" id="5979581at2759"/>
<dbReference type="SMART" id="SM00220">
    <property type="entry name" value="S_TKc"/>
    <property type="match status" value="1"/>
</dbReference>
<keyword evidence="5" id="KW-0418">Kinase</keyword>
<dbReference type="InterPro" id="IPR000719">
    <property type="entry name" value="Prot_kinase_dom"/>
</dbReference>
<dbReference type="SUPFAM" id="SSF56112">
    <property type="entry name" value="Protein kinase-like (PK-like)"/>
    <property type="match status" value="1"/>
</dbReference>
<keyword evidence="2" id="KW-0723">Serine/threonine-protein kinase</keyword>
<evidence type="ECO:0000313" key="12">
    <source>
        <dbReference type="EMBL" id="KAH3684463.1"/>
    </source>
</evidence>
<dbReference type="GO" id="GO:0005737">
    <property type="term" value="C:cytoplasm"/>
    <property type="evidence" value="ECO:0007669"/>
    <property type="project" value="TreeGrafter"/>
</dbReference>
<name>A0A9P8Q597_WICPI</name>
<keyword evidence="4 9" id="KW-0547">Nucleotide-binding</keyword>
<dbReference type="EC" id="2.7.11.1" evidence="1"/>
<dbReference type="AlphaFoldDB" id="A0A9P8Q597"/>
<gene>
    <name evidence="12" type="ORF">WICPIJ_004557</name>
</gene>
<feature type="region of interest" description="Disordered" evidence="10">
    <location>
        <begin position="1"/>
        <end position="62"/>
    </location>
</feature>
<protein>
    <recommendedName>
        <fullName evidence="1">non-specific serine/threonine protein kinase</fullName>
        <ecNumber evidence="1">2.7.11.1</ecNumber>
    </recommendedName>
</protein>
<comment type="catalytic activity">
    <reaction evidence="7">
        <text>L-threonyl-[protein] + ATP = O-phospho-L-threonyl-[protein] + ADP + H(+)</text>
        <dbReference type="Rhea" id="RHEA:46608"/>
        <dbReference type="Rhea" id="RHEA-COMP:11060"/>
        <dbReference type="Rhea" id="RHEA-COMP:11605"/>
        <dbReference type="ChEBI" id="CHEBI:15378"/>
        <dbReference type="ChEBI" id="CHEBI:30013"/>
        <dbReference type="ChEBI" id="CHEBI:30616"/>
        <dbReference type="ChEBI" id="CHEBI:61977"/>
        <dbReference type="ChEBI" id="CHEBI:456216"/>
        <dbReference type="EC" id="2.7.11.1"/>
    </reaction>
</comment>
<dbReference type="PANTHER" id="PTHR47634">
    <property type="entry name" value="PROTEIN KINASE DOMAIN-CONTAINING PROTEIN-RELATED"/>
    <property type="match status" value="1"/>
</dbReference>
<feature type="binding site" evidence="9">
    <location>
        <position position="133"/>
    </location>
    <ligand>
        <name>ATP</name>
        <dbReference type="ChEBI" id="CHEBI:30616"/>
    </ligand>
</feature>
<dbReference type="PROSITE" id="PS50011">
    <property type="entry name" value="PROTEIN_KINASE_DOM"/>
    <property type="match status" value="1"/>
</dbReference>
<evidence type="ECO:0000256" key="1">
    <source>
        <dbReference type="ARBA" id="ARBA00012513"/>
    </source>
</evidence>